<feature type="domain" description="DUF8021" evidence="2">
    <location>
        <begin position="154"/>
        <end position="252"/>
    </location>
</feature>
<reference evidence="3 4" key="1">
    <citation type="journal article" date="2024" name="Commun. Biol.">
        <title>Comparative genomic analysis of thermophilic fungi reveals convergent evolutionary adaptations and gene losses.</title>
        <authorList>
            <person name="Steindorff A.S."/>
            <person name="Aguilar-Pontes M.V."/>
            <person name="Robinson A.J."/>
            <person name="Andreopoulos B."/>
            <person name="LaButti K."/>
            <person name="Kuo A."/>
            <person name="Mondo S."/>
            <person name="Riley R."/>
            <person name="Otillar R."/>
            <person name="Haridas S."/>
            <person name="Lipzen A."/>
            <person name="Grimwood J."/>
            <person name="Schmutz J."/>
            <person name="Clum A."/>
            <person name="Reid I.D."/>
            <person name="Moisan M.C."/>
            <person name="Butler G."/>
            <person name="Nguyen T.T.M."/>
            <person name="Dewar K."/>
            <person name="Conant G."/>
            <person name="Drula E."/>
            <person name="Henrissat B."/>
            <person name="Hansel C."/>
            <person name="Singer S."/>
            <person name="Hutchinson M.I."/>
            <person name="de Vries R.P."/>
            <person name="Natvig D.O."/>
            <person name="Powell A.J."/>
            <person name="Tsang A."/>
            <person name="Grigoriev I.V."/>
        </authorList>
    </citation>
    <scope>NUCLEOTIDE SEQUENCE [LARGE SCALE GENOMIC DNA]</scope>
    <source>
        <strain evidence="3 4">ATCC 24622</strain>
    </source>
</reference>
<feature type="chain" id="PRO_5046145771" description="DUF8021 domain-containing protein" evidence="1">
    <location>
        <begin position="19"/>
        <end position="255"/>
    </location>
</feature>
<evidence type="ECO:0000313" key="3">
    <source>
        <dbReference type="EMBL" id="KAL1874953.1"/>
    </source>
</evidence>
<evidence type="ECO:0000259" key="2">
    <source>
        <dbReference type="Pfam" id="PF26061"/>
    </source>
</evidence>
<dbReference type="EMBL" id="JAZHXJ010000097">
    <property type="protein sequence ID" value="KAL1874953.1"/>
    <property type="molecule type" value="Genomic_DNA"/>
</dbReference>
<organism evidence="3 4">
    <name type="scientific">Phialemonium thermophilum</name>
    <dbReference type="NCBI Taxonomy" id="223376"/>
    <lineage>
        <taxon>Eukaryota</taxon>
        <taxon>Fungi</taxon>
        <taxon>Dikarya</taxon>
        <taxon>Ascomycota</taxon>
        <taxon>Pezizomycotina</taxon>
        <taxon>Sordariomycetes</taxon>
        <taxon>Sordariomycetidae</taxon>
        <taxon>Cephalothecales</taxon>
        <taxon>Cephalothecaceae</taxon>
        <taxon>Phialemonium</taxon>
    </lineage>
</organism>
<comment type="caution">
    <text evidence="3">The sequence shown here is derived from an EMBL/GenBank/DDBJ whole genome shotgun (WGS) entry which is preliminary data.</text>
</comment>
<sequence>MLGSILVTYLSLAGAGLAAPRAQACDRAFLQSQADAYVTAQVAGSPSGLKAAGASTNYTENFKAADLSKGILATPLKVAHNRSTLDTTECATFTELIVTEGASHVIGTQMRFGADGGLAKMETLVTSTGDWLFNPEGTLRYASQEDWGPIPEAERDSREVIQAAGDAYLDLFNNKSVVVPWGNPCARLEGGSYIQPSCNAGVPSGIRQVNRRYVIDEVVGSVDIMFDFAAADPDSHEFRIEKGKIRYVHTMTVMK</sequence>
<proteinExistence type="predicted"/>
<feature type="signal peptide" evidence="1">
    <location>
        <begin position="1"/>
        <end position="18"/>
    </location>
</feature>
<evidence type="ECO:0000313" key="4">
    <source>
        <dbReference type="Proteomes" id="UP001586593"/>
    </source>
</evidence>
<keyword evidence="4" id="KW-1185">Reference proteome</keyword>
<protein>
    <recommendedName>
        <fullName evidence="2">DUF8021 domain-containing protein</fullName>
    </recommendedName>
</protein>
<keyword evidence="1" id="KW-0732">Signal</keyword>
<gene>
    <name evidence="3" type="ORF">VTK73DRAFT_10322</name>
</gene>
<dbReference type="Pfam" id="PF26061">
    <property type="entry name" value="DUF8021"/>
    <property type="match status" value="1"/>
</dbReference>
<dbReference type="InterPro" id="IPR058334">
    <property type="entry name" value="DUF8021"/>
</dbReference>
<evidence type="ECO:0000256" key="1">
    <source>
        <dbReference type="SAM" id="SignalP"/>
    </source>
</evidence>
<dbReference type="Proteomes" id="UP001586593">
    <property type="component" value="Unassembled WGS sequence"/>
</dbReference>
<name>A0ABR3XG61_9PEZI</name>
<accession>A0ABR3XG61</accession>